<dbReference type="SUPFAM" id="SSF110581">
    <property type="entry name" value="Indigoidine synthase A-like"/>
    <property type="match status" value="1"/>
</dbReference>
<dbReference type="EMBL" id="CAFBLH010000008">
    <property type="protein sequence ID" value="CAB4860564.1"/>
    <property type="molecule type" value="Genomic_DNA"/>
</dbReference>
<dbReference type="HAMAP" id="MF_01876">
    <property type="entry name" value="PsiMP_glycosidase"/>
    <property type="match status" value="1"/>
</dbReference>
<keyword evidence="1" id="KW-0479">Metal-binding</keyword>
<dbReference type="GO" id="GO:0005737">
    <property type="term" value="C:cytoplasm"/>
    <property type="evidence" value="ECO:0007669"/>
    <property type="project" value="TreeGrafter"/>
</dbReference>
<keyword evidence="4" id="KW-0456">Lyase</keyword>
<dbReference type="PANTHER" id="PTHR42909">
    <property type="entry name" value="ZGC:136858"/>
    <property type="match status" value="1"/>
</dbReference>
<dbReference type="GO" id="GO:0046872">
    <property type="term" value="F:metal ion binding"/>
    <property type="evidence" value="ECO:0007669"/>
    <property type="project" value="UniProtKB-KW"/>
</dbReference>
<evidence type="ECO:0000256" key="1">
    <source>
        <dbReference type="ARBA" id="ARBA00022723"/>
    </source>
</evidence>
<dbReference type="GO" id="GO:0004730">
    <property type="term" value="F:pseudouridylate synthase activity"/>
    <property type="evidence" value="ECO:0007669"/>
    <property type="project" value="InterPro"/>
</dbReference>
<reference evidence="6" key="1">
    <citation type="submission" date="2020-05" db="EMBL/GenBank/DDBJ databases">
        <authorList>
            <person name="Chiriac C."/>
            <person name="Salcher M."/>
            <person name="Ghai R."/>
            <person name="Kavagutti S V."/>
        </authorList>
    </citation>
    <scope>NUCLEOTIDE SEQUENCE</scope>
</reference>
<dbReference type="Pfam" id="PF04227">
    <property type="entry name" value="Indigoidine_A"/>
    <property type="match status" value="1"/>
</dbReference>
<evidence type="ECO:0000256" key="3">
    <source>
        <dbReference type="ARBA" id="ARBA00023211"/>
    </source>
</evidence>
<accession>A0A6J7CV50</accession>
<dbReference type="AlphaFoldDB" id="A0A6J7CV50"/>
<dbReference type="PANTHER" id="PTHR42909:SF1">
    <property type="entry name" value="CARBOHYDRATE KINASE PFKB DOMAIN-CONTAINING PROTEIN"/>
    <property type="match status" value="1"/>
</dbReference>
<protein>
    <submittedName>
        <fullName evidence="6">Unannotated protein</fullName>
    </submittedName>
</protein>
<proteinExistence type="inferred from homology"/>
<dbReference type="InterPro" id="IPR022830">
    <property type="entry name" value="Indigdn_synthA-like"/>
</dbReference>
<evidence type="ECO:0000313" key="6">
    <source>
        <dbReference type="EMBL" id="CAB4860564.1"/>
    </source>
</evidence>
<dbReference type="Gene3D" id="3.40.1790.10">
    <property type="entry name" value="Indigoidine synthase domain"/>
    <property type="match status" value="1"/>
</dbReference>
<evidence type="ECO:0000256" key="4">
    <source>
        <dbReference type="ARBA" id="ARBA00023239"/>
    </source>
</evidence>
<evidence type="ECO:0000256" key="5">
    <source>
        <dbReference type="ARBA" id="ARBA00023295"/>
    </source>
</evidence>
<dbReference type="InterPro" id="IPR007342">
    <property type="entry name" value="PsuG"/>
</dbReference>
<evidence type="ECO:0000256" key="2">
    <source>
        <dbReference type="ARBA" id="ARBA00022801"/>
    </source>
</evidence>
<keyword evidence="5" id="KW-0326">Glycosidase</keyword>
<gene>
    <name evidence="6" type="ORF">UFOPK3342_00399</name>
</gene>
<sequence length="332" mass="35052">MHPSAPEMKKSKELSAINARAYLLITSAKVVHMKSAIRFSSEVSAAMAAKKPIVALESTIISHGLPRPTNLSVAIECEEIVRTYGAIPATIALLDGVVHVGLEVNELQAIASRDDISKASIRDLAIIVASGKSAATTVAATAHIAAVAGIKIFATGGLGGVHRGANESFDESADLTALSQLDMTVVCAGVKSILDVHATLERLETLAIGLVGYKTNRFPGFYLTDSGFELEHRVDSAEEISAIIRARTSIGTQFKSLIVANPVLKEMNRAVHDRILASGLERAAREGIEGKAVTPFLLEHFHSASEGESLSINTEIIKSNCALAAKIAVALQ</sequence>
<dbReference type="GO" id="GO:0016798">
    <property type="term" value="F:hydrolase activity, acting on glycosyl bonds"/>
    <property type="evidence" value="ECO:0007669"/>
    <property type="project" value="UniProtKB-KW"/>
</dbReference>
<keyword evidence="2" id="KW-0378">Hydrolase</keyword>
<keyword evidence="3" id="KW-0464">Manganese</keyword>
<name>A0A6J7CV50_9ZZZZ</name>
<organism evidence="6">
    <name type="scientific">freshwater metagenome</name>
    <dbReference type="NCBI Taxonomy" id="449393"/>
    <lineage>
        <taxon>unclassified sequences</taxon>
        <taxon>metagenomes</taxon>
        <taxon>ecological metagenomes</taxon>
    </lineage>
</organism>